<organism evidence="1 2">
    <name type="scientific">Mycolicibacterium hodleri</name>
    <dbReference type="NCBI Taxonomy" id="49897"/>
    <lineage>
        <taxon>Bacteria</taxon>
        <taxon>Bacillati</taxon>
        <taxon>Actinomycetota</taxon>
        <taxon>Actinomycetes</taxon>
        <taxon>Mycobacteriales</taxon>
        <taxon>Mycobacteriaceae</taxon>
        <taxon>Mycolicibacterium</taxon>
    </lineage>
</organism>
<keyword evidence="2" id="KW-1185">Reference proteome</keyword>
<dbReference type="Proteomes" id="UP000320095">
    <property type="component" value="Unassembled WGS sequence"/>
</dbReference>
<dbReference type="EMBL" id="RCZG01000011">
    <property type="protein sequence ID" value="TPG31755.1"/>
    <property type="molecule type" value="Genomic_DNA"/>
</dbReference>
<protein>
    <submittedName>
        <fullName evidence="1">Uncharacterized protein</fullName>
    </submittedName>
</protein>
<gene>
    <name evidence="1" type="ORF">EAH80_22815</name>
</gene>
<comment type="caution">
    <text evidence="1">The sequence shown here is derived from an EMBL/GenBank/DDBJ whole genome shotgun (WGS) entry which is preliminary data.</text>
</comment>
<evidence type="ECO:0000313" key="1">
    <source>
        <dbReference type="EMBL" id="TPG31755.1"/>
    </source>
</evidence>
<sequence>MDWVADWAEDGAGVFRYYCEPERQGVKVIGFQNFDGSERGRALYLRGVGELSPDDARALSLALLDAAESLSPLA</sequence>
<accession>A0A502E215</accession>
<name>A0A502E215_9MYCO</name>
<reference evidence="1 2" key="1">
    <citation type="journal article" date="2019" name="Environ. Microbiol.">
        <title>Species interactions and distinct microbial communities in high Arctic permafrost affected cryosols are associated with the CH4 and CO2 gas fluxes.</title>
        <authorList>
            <person name="Altshuler I."/>
            <person name="Hamel J."/>
            <person name="Turney S."/>
            <person name="Magnuson E."/>
            <person name="Levesque R."/>
            <person name="Greer C."/>
            <person name="Whyte L.G."/>
        </authorList>
    </citation>
    <scope>NUCLEOTIDE SEQUENCE [LARGE SCALE GENOMIC DNA]</scope>
    <source>
        <strain evidence="1 2">S5.20</strain>
    </source>
</reference>
<evidence type="ECO:0000313" key="2">
    <source>
        <dbReference type="Proteomes" id="UP000320095"/>
    </source>
</evidence>
<dbReference type="AlphaFoldDB" id="A0A502E215"/>
<proteinExistence type="predicted"/>